<evidence type="ECO:0000313" key="2">
    <source>
        <dbReference type="Proteomes" id="UP001148838"/>
    </source>
</evidence>
<keyword evidence="2" id="KW-1185">Reference proteome</keyword>
<name>A0ABQ8T0W0_PERAM</name>
<dbReference type="EMBL" id="JAJSOF020000017">
    <property type="protein sequence ID" value="KAJ4440113.1"/>
    <property type="molecule type" value="Genomic_DNA"/>
</dbReference>
<dbReference type="Proteomes" id="UP001148838">
    <property type="component" value="Unassembled WGS sequence"/>
</dbReference>
<evidence type="ECO:0000313" key="1">
    <source>
        <dbReference type="EMBL" id="KAJ4440113.1"/>
    </source>
</evidence>
<gene>
    <name evidence="1" type="ORF">ANN_08250</name>
</gene>
<reference evidence="1 2" key="1">
    <citation type="journal article" date="2022" name="Allergy">
        <title>Genome assembly and annotation of Periplaneta americana reveal a comprehensive cockroach allergen profile.</title>
        <authorList>
            <person name="Wang L."/>
            <person name="Xiong Q."/>
            <person name="Saelim N."/>
            <person name="Wang L."/>
            <person name="Nong W."/>
            <person name="Wan A.T."/>
            <person name="Shi M."/>
            <person name="Liu X."/>
            <person name="Cao Q."/>
            <person name="Hui J.H.L."/>
            <person name="Sookrung N."/>
            <person name="Leung T.F."/>
            <person name="Tungtrongchitr A."/>
            <person name="Tsui S.K.W."/>
        </authorList>
    </citation>
    <scope>NUCLEOTIDE SEQUENCE [LARGE SCALE GENOMIC DNA]</scope>
    <source>
        <strain evidence="1">PWHHKU_190912</strain>
    </source>
</reference>
<proteinExistence type="predicted"/>
<comment type="caution">
    <text evidence="1">The sequence shown here is derived from an EMBL/GenBank/DDBJ whole genome shotgun (WGS) entry which is preliminary data.</text>
</comment>
<organism evidence="1 2">
    <name type="scientific">Periplaneta americana</name>
    <name type="common">American cockroach</name>
    <name type="synonym">Blatta americana</name>
    <dbReference type="NCBI Taxonomy" id="6978"/>
    <lineage>
        <taxon>Eukaryota</taxon>
        <taxon>Metazoa</taxon>
        <taxon>Ecdysozoa</taxon>
        <taxon>Arthropoda</taxon>
        <taxon>Hexapoda</taxon>
        <taxon>Insecta</taxon>
        <taxon>Pterygota</taxon>
        <taxon>Neoptera</taxon>
        <taxon>Polyneoptera</taxon>
        <taxon>Dictyoptera</taxon>
        <taxon>Blattodea</taxon>
        <taxon>Blattoidea</taxon>
        <taxon>Blattidae</taxon>
        <taxon>Blattinae</taxon>
        <taxon>Periplaneta</taxon>
    </lineage>
</organism>
<protein>
    <submittedName>
        <fullName evidence="1">Uncharacterized protein</fullName>
    </submittedName>
</protein>
<accession>A0ABQ8T0W0</accession>
<sequence>MDLREEEYDDRDWINLAQDRDRWRAYLRAAMNLREPHTGSRAPEAYQLREMRQVRSRALEEIYEFLNGASRRDNCIIMEGDPSPYYCLISLCSVRDSYLMVKTMAVTATMIMTVCNAIQARDAM</sequence>